<dbReference type="STRING" id="1403537.Q428_14055"/>
<dbReference type="Proteomes" id="UP000019681">
    <property type="component" value="Unassembled WGS sequence"/>
</dbReference>
<accession>A0A017RS57</accession>
<proteinExistence type="predicted"/>
<keyword evidence="2" id="KW-1185">Reference proteome</keyword>
<dbReference type="EMBL" id="AZQP01000071">
    <property type="protein sequence ID" value="EYE87304.1"/>
    <property type="molecule type" value="Genomic_DNA"/>
</dbReference>
<name>A0A017RS57_9CLOT</name>
<dbReference type="AlphaFoldDB" id="A0A017RS57"/>
<gene>
    <name evidence="1" type="ORF">Q428_14055</name>
</gene>
<sequence>MELIIEQSKFKLNYEYKVYASSELIYIAKINRNIIPSLRKIYLYESNGKEVCCLKQENWLKFILQNIPFVNFLESSICDYVYYKNGIKEGYLREKTSGDSIVIGKIKGQDYEMFGYEINNIPIYWNKKQTGVIKRKNIKELDGDQYKIIYNNSLPREVAVIFCLLSDVLWHTSDTRITSCSWEYSIPLAGEKVNKDWVPEDL</sequence>
<reference evidence="1 2" key="1">
    <citation type="journal article" date="2014" name="Genome Announc.">
        <title>Draft Genome Sequence of Fervidicella metallireducens Strain AeBT, an Iron-Reducing Thermoanaerobe from the Great Artesian Basin.</title>
        <authorList>
            <person name="Patel B.K."/>
        </authorList>
    </citation>
    <scope>NUCLEOTIDE SEQUENCE [LARGE SCALE GENOMIC DNA]</scope>
    <source>
        <strain evidence="1 2">AeB</strain>
    </source>
</reference>
<organism evidence="1 2">
    <name type="scientific">Fervidicella metallireducens AeB</name>
    <dbReference type="NCBI Taxonomy" id="1403537"/>
    <lineage>
        <taxon>Bacteria</taxon>
        <taxon>Bacillati</taxon>
        <taxon>Bacillota</taxon>
        <taxon>Clostridia</taxon>
        <taxon>Eubacteriales</taxon>
        <taxon>Clostridiaceae</taxon>
        <taxon>Fervidicella</taxon>
    </lineage>
</organism>
<comment type="caution">
    <text evidence="1">The sequence shown here is derived from an EMBL/GenBank/DDBJ whole genome shotgun (WGS) entry which is preliminary data.</text>
</comment>
<evidence type="ECO:0000313" key="1">
    <source>
        <dbReference type="EMBL" id="EYE87304.1"/>
    </source>
</evidence>
<dbReference type="OrthoDB" id="1954005at2"/>
<protein>
    <submittedName>
        <fullName evidence="1">Uncharacterized protein</fullName>
    </submittedName>
</protein>
<dbReference type="RefSeq" id="WP_035381663.1">
    <property type="nucleotide sequence ID" value="NZ_AZQP01000071.1"/>
</dbReference>
<evidence type="ECO:0000313" key="2">
    <source>
        <dbReference type="Proteomes" id="UP000019681"/>
    </source>
</evidence>